<organism evidence="3 4">
    <name type="scientific">Panicum hallii var. hallii</name>
    <dbReference type="NCBI Taxonomy" id="1504633"/>
    <lineage>
        <taxon>Eukaryota</taxon>
        <taxon>Viridiplantae</taxon>
        <taxon>Streptophyta</taxon>
        <taxon>Embryophyta</taxon>
        <taxon>Tracheophyta</taxon>
        <taxon>Spermatophyta</taxon>
        <taxon>Magnoliopsida</taxon>
        <taxon>Liliopsida</taxon>
        <taxon>Poales</taxon>
        <taxon>Poaceae</taxon>
        <taxon>PACMAD clade</taxon>
        <taxon>Panicoideae</taxon>
        <taxon>Panicodae</taxon>
        <taxon>Paniceae</taxon>
        <taxon>Panicinae</taxon>
        <taxon>Panicum</taxon>
        <taxon>Panicum sect. Panicum</taxon>
    </lineage>
</organism>
<dbReference type="Gene3D" id="1.20.1280.50">
    <property type="match status" value="1"/>
</dbReference>
<reference evidence="3 4" key="1">
    <citation type="submission" date="2018-04" db="EMBL/GenBank/DDBJ databases">
        <title>WGS assembly of Panicum hallii var. hallii HAL2.</title>
        <authorList>
            <person name="Lovell J."/>
            <person name="Jenkins J."/>
            <person name="Lowry D."/>
            <person name="Mamidi S."/>
            <person name="Sreedasyam A."/>
            <person name="Weng X."/>
            <person name="Barry K."/>
            <person name="Bonette J."/>
            <person name="Campitelli B."/>
            <person name="Daum C."/>
            <person name="Gordon S."/>
            <person name="Gould B."/>
            <person name="Lipzen A."/>
            <person name="MacQueen A."/>
            <person name="Palacio-Mejia J."/>
            <person name="Plott C."/>
            <person name="Shakirov E."/>
            <person name="Shu S."/>
            <person name="Yoshinaga Y."/>
            <person name="Zane M."/>
            <person name="Rokhsar D."/>
            <person name="Grimwood J."/>
            <person name="Schmutz J."/>
            <person name="Juenger T."/>
        </authorList>
    </citation>
    <scope>NUCLEOTIDE SEQUENCE [LARGE SCALE GENOMIC DNA]</scope>
    <source>
        <strain evidence="4">cv. HAL2</strain>
    </source>
</reference>
<dbReference type="InterPro" id="IPR001810">
    <property type="entry name" value="F-box_dom"/>
</dbReference>
<name>A0A2T7ELQ4_9POAL</name>
<dbReference type="InterPro" id="IPR036047">
    <property type="entry name" value="F-box-like_dom_sf"/>
</dbReference>
<dbReference type="SUPFAM" id="SSF81383">
    <property type="entry name" value="F-box domain"/>
    <property type="match status" value="1"/>
</dbReference>
<dbReference type="STRING" id="1504633.A0A2T7ELQ4"/>
<proteinExistence type="predicted"/>
<dbReference type="Gramene" id="PUZ68768">
    <property type="protein sequence ID" value="PUZ68768"/>
    <property type="gene ID" value="GQ55_2G055500"/>
</dbReference>
<evidence type="ECO:0000313" key="4">
    <source>
        <dbReference type="Proteomes" id="UP000244336"/>
    </source>
</evidence>
<sequence>MERPKKSGAVAGLLDDPLVDILSRVPVKELHRSKCVSKGWRDLIADPLHRRKLPQTLEGFFHAGDFIRLFGGIPPHVDPSFPFLRKLPGIGMIWLKGSCNGLLLFRHAPSRTISYIVCNPATEQWAAVPSEHTPADMHDGVSRTYLVFDPAVSSHFQLVTICVEEGSLATWHTYSSKTGVWRHNQTDWAEEEKQLGHWRGLNPKMSARVRAAFSNGMLYVMLSDDQVAVVDVEGKIQGIISAPSSGGRHSAGSPLFIGQSQGRLYCIFEKLWTDDFPSELSVGVYTRGFDDDRHLLSYEASRDYDVVAIHPDSNLVFIFLYGKQQLISFGLDSKEVRSLGTLEQDPLWFTPYVPCFLDFLSVPEHDEKLNGRHEPSRKDVIRAGERSVH</sequence>
<accession>A0A2T7ELQ4</accession>
<keyword evidence="4" id="KW-1185">Reference proteome</keyword>
<dbReference type="OrthoDB" id="669363at2759"/>
<evidence type="ECO:0000259" key="2">
    <source>
        <dbReference type="SMART" id="SM00256"/>
    </source>
</evidence>
<dbReference type="InterPro" id="IPR056592">
    <property type="entry name" value="Beta-prop_At3g26010-like"/>
</dbReference>
<dbReference type="PANTHER" id="PTHR35546">
    <property type="entry name" value="F-BOX PROTEIN INTERACTION DOMAIN PROTEIN-RELATED"/>
    <property type="match status" value="1"/>
</dbReference>
<feature type="domain" description="F-box" evidence="2">
    <location>
        <begin position="13"/>
        <end position="53"/>
    </location>
</feature>
<dbReference type="AlphaFoldDB" id="A0A2T7ELQ4"/>
<evidence type="ECO:0000256" key="1">
    <source>
        <dbReference type="SAM" id="MobiDB-lite"/>
    </source>
</evidence>
<dbReference type="Pfam" id="PF24750">
    <property type="entry name" value="b-prop_At3g26010-like"/>
    <property type="match status" value="1"/>
</dbReference>
<dbReference type="EMBL" id="CM009750">
    <property type="protein sequence ID" value="PUZ68768.1"/>
    <property type="molecule type" value="Genomic_DNA"/>
</dbReference>
<protein>
    <recommendedName>
        <fullName evidence="2">F-box domain-containing protein</fullName>
    </recommendedName>
</protein>
<feature type="region of interest" description="Disordered" evidence="1">
    <location>
        <begin position="368"/>
        <end position="389"/>
    </location>
</feature>
<dbReference type="PANTHER" id="PTHR35546:SF46">
    <property type="entry name" value="F-BOX DOMAIN-CONTAINING PROTEIN"/>
    <property type="match status" value="1"/>
</dbReference>
<evidence type="ECO:0000313" key="3">
    <source>
        <dbReference type="EMBL" id="PUZ68768.1"/>
    </source>
</evidence>
<dbReference type="Proteomes" id="UP000244336">
    <property type="component" value="Chromosome 2"/>
</dbReference>
<dbReference type="InterPro" id="IPR055290">
    <property type="entry name" value="At3g26010-like"/>
</dbReference>
<dbReference type="SMART" id="SM00256">
    <property type="entry name" value="FBOX"/>
    <property type="match status" value="1"/>
</dbReference>
<gene>
    <name evidence="3" type="ORF">GQ55_2G055500</name>
</gene>
<dbReference type="Pfam" id="PF00646">
    <property type="entry name" value="F-box"/>
    <property type="match status" value="1"/>
</dbReference>